<proteinExistence type="predicted"/>
<keyword evidence="1" id="KW-0472">Membrane</keyword>
<dbReference type="PANTHER" id="PTHR36475:SF1">
    <property type="entry name" value="LEUCINE-RICH SINGLE-PASS MEMBRANE PROTEIN 1"/>
    <property type="match status" value="1"/>
</dbReference>
<dbReference type="AlphaFoldDB" id="A0AAV7SI84"/>
<accession>A0AAV7SI84</accession>
<evidence type="ECO:0008006" key="4">
    <source>
        <dbReference type="Google" id="ProtNLM"/>
    </source>
</evidence>
<organism evidence="2 3">
    <name type="scientific">Pleurodeles waltl</name>
    <name type="common">Iberian ribbed newt</name>
    <dbReference type="NCBI Taxonomy" id="8319"/>
    <lineage>
        <taxon>Eukaryota</taxon>
        <taxon>Metazoa</taxon>
        <taxon>Chordata</taxon>
        <taxon>Craniata</taxon>
        <taxon>Vertebrata</taxon>
        <taxon>Euteleostomi</taxon>
        <taxon>Amphibia</taxon>
        <taxon>Batrachia</taxon>
        <taxon>Caudata</taxon>
        <taxon>Salamandroidea</taxon>
        <taxon>Salamandridae</taxon>
        <taxon>Pleurodelinae</taxon>
        <taxon>Pleurodeles</taxon>
    </lineage>
</organism>
<dbReference type="Pfam" id="PF15145">
    <property type="entry name" value="DUF4577"/>
    <property type="match status" value="1"/>
</dbReference>
<keyword evidence="1" id="KW-0812">Transmembrane</keyword>
<name>A0AAV7SI84_PLEWA</name>
<comment type="caution">
    <text evidence="2">The sequence shown here is derived from an EMBL/GenBank/DDBJ whole genome shotgun (WGS) entry which is preliminary data.</text>
</comment>
<dbReference type="PANTHER" id="PTHR36475">
    <property type="entry name" value="LEUCINE-RICH SINGLE-PASS MEMBRANE PROTEIN 1"/>
    <property type="match status" value="1"/>
</dbReference>
<keyword evidence="3" id="KW-1185">Reference proteome</keyword>
<dbReference type="EMBL" id="JANPWB010000008">
    <property type="protein sequence ID" value="KAJ1163791.1"/>
    <property type="molecule type" value="Genomic_DNA"/>
</dbReference>
<gene>
    <name evidence="2" type="ORF">NDU88_004243</name>
</gene>
<feature type="transmembrane region" description="Helical" evidence="1">
    <location>
        <begin position="84"/>
        <end position="108"/>
    </location>
</feature>
<evidence type="ECO:0000313" key="2">
    <source>
        <dbReference type="EMBL" id="KAJ1163791.1"/>
    </source>
</evidence>
<dbReference type="Proteomes" id="UP001066276">
    <property type="component" value="Chromosome 4_2"/>
</dbReference>
<protein>
    <recommendedName>
        <fullName evidence="4">Leucine-rich single-pass membrane protein 1</fullName>
    </recommendedName>
</protein>
<keyword evidence="1" id="KW-1133">Transmembrane helix</keyword>
<evidence type="ECO:0000313" key="3">
    <source>
        <dbReference type="Proteomes" id="UP001066276"/>
    </source>
</evidence>
<sequence>MKPFSRFWDRHSRTLIGFWPRSRTMAKLPGQNELFDLSQEGKLYAVDSLNNLNKLNICIDEHQDLMHDDSTDEMPWSTMRGQCLFLLTLIIIAVVTCILILCIVGFFVQARKDTDDMLTRLTSGGKEIEELLSISHLIFNHLKKNRA</sequence>
<evidence type="ECO:0000256" key="1">
    <source>
        <dbReference type="SAM" id="Phobius"/>
    </source>
</evidence>
<reference evidence="2" key="1">
    <citation type="journal article" date="2022" name="bioRxiv">
        <title>Sequencing and chromosome-scale assembly of the giantPleurodeles waltlgenome.</title>
        <authorList>
            <person name="Brown T."/>
            <person name="Elewa A."/>
            <person name="Iarovenko S."/>
            <person name="Subramanian E."/>
            <person name="Araus A.J."/>
            <person name="Petzold A."/>
            <person name="Susuki M."/>
            <person name="Suzuki K.-i.T."/>
            <person name="Hayashi T."/>
            <person name="Toyoda A."/>
            <person name="Oliveira C."/>
            <person name="Osipova E."/>
            <person name="Leigh N.D."/>
            <person name="Simon A."/>
            <person name="Yun M.H."/>
        </authorList>
    </citation>
    <scope>NUCLEOTIDE SEQUENCE</scope>
    <source>
        <strain evidence="2">20211129_DDA</strain>
        <tissue evidence="2">Liver</tissue>
    </source>
</reference>
<dbReference type="InterPro" id="IPR028099">
    <property type="entry name" value="DUF4577"/>
</dbReference>